<feature type="region of interest" description="Disordered" evidence="1">
    <location>
        <begin position="558"/>
        <end position="583"/>
    </location>
</feature>
<accession>A0ABV0G1R5</accession>
<evidence type="ECO:0008006" key="4">
    <source>
        <dbReference type="Google" id="ProtNLM"/>
    </source>
</evidence>
<dbReference type="EMBL" id="JBDPZD010000002">
    <property type="protein sequence ID" value="MEO3691676.1"/>
    <property type="molecule type" value="Genomic_DNA"/>
</dbReference>
<reference evidence="2 3" key="1">
    <citation type="submission" date="2024-05" db="EMBL/GenBank/DDBJ databases">
        <title>Roseateles sp. DJS-2-20 16S ribosomal RNA gene Genome sequencing and assembly.</title>
        <authorList>
            <person name="Woo H."/>
        </authorList>
    </citation>
    <scope>NUCLEOTIDE SEQUENCE [LARGE SCALE GENOMIC DNA]</scope>
    <source>
        <strain evidence="2 3">DJS-2-20</strain>
    </source>
</reference>
<keyword evidence="3" id="KW-1185">Reference proteome</keyword>
<dbReference type="InterPro" id="IPR011990">
    <property type="entry name" value="TPR-like_helical_dom_sf"/>
</dbReference>
<comment type="caution">
    <text evidence="2">The sequence shown here is derived from an EMBL/GenBank/DDBJ whole genome shotgun (WGS) entry which is preliminary data.</text>
</comment>
<dbReference type="SUPFAM" id="SSF48452">
    <property type="entry name" value="TPR-like"/>
    <property type="match status" value="1"/>
</dbReference>
<feature type="compositionally biased region" description="Pro residues" evidence="1">
    <location>
        <begin position="572"/>
        <end position="583"/>
    </location>
</feature>
<evidence type="ECO:0000313" key="2">
    <source>
        <dbReference type="EMBL" id="MEO3691676.1"/>
    </source>
</evidence>
<dbReference type="Proteomes" id="UP001495147">
    <property type="component" value="Unassembled WGS sequence"/>
</dbReference>
<name>A0ABV0G1R5_9BURK</name>
<evidence type="ECO:0000313" key="3">
    <source>
        <dbReference type="Proteomes" id="UP001495147"/>
    </source>
</evidence>
<proteinExistence type="predicted"/>
<organism evidence="2 3">
    <name type="scientific">Roseateles paludis</name>
    <dbReference type="NCBI Taxonomy" id="3145238"/>
    <lineage>
        <taxon>Bacteria</taxon>
        <taxon>Pseudomonadati</taxon>
        <taxon>Pseudomonadota</taxon>
        <taxon>Betaproteobacteria</taxon>
        <taxon>Burkholderiales</taxon>
        <taxon>Sphaerotilaceae</taxon>
        <taxon>Roseateles</taxon>
    </lineage>
</organism>
<protein>
    <recommendedName>
        <fullName evidence="4">Tetratricopeptide repeat protein</fullName>
    </recommendedName>
</protein>
<evidence type="ECO:0000256" key="1">
    <source>
        <dbReference type="SAM" id="MobiDB-lite"/>
    </source>
</evidence>
<gene>
    <name evidence="2" type="ORF">ABDJ85_09365</name>
</gene>
<sequence length="583" mass="63164">MAQQPPAPNSLQRVEVSGRKAAVSPWFRAESQHLVVYSDTSEDEVAQLLDQLEKLDHLLRIYALPLDAGTGPEAKLTLYFHSQPADVRRLHEAPVEEPIGLYASCSAGAQGFVAHLDRIPPLTDAQLDKAALDPTLSAAFEAYARHFLYRHTDIRTPAWFIEGFAQYFSSVRFTGQQMVVGRTPTQVGRYLHFLEQGRRYSLSYEDVLKGRLDGNSRNYGGEAGVRLEFEAKSWLLTHYLLADADRRKRLSQYLGLVGRGLSETAVFTRLFGVAAKDIDNLLWRYGIKGVQAMRVAPDGLPKAQVRLRTLSEATGAALLMSARLKTCPSRPRGEALLQQASALAAQYPADELVRLTLSRAQIDWGEPQQALPLLGKVLAADDTQAEAHHLLGLAHLRLAQASSGDAKRAHLQDAQAALRRALSLNPAAPEAALAALLAAMTASDDPSAPALDTALAAWRGARDIGALAGATAQAQAHAGQGDDAHRMLGVLAQDLRAPDLATWARQWQAKLEAGVSRAALLAELRRTPLPGAAQREWTVDKASAMQAVERGFGLEAADSFIKQQAQQQDALPPAPPPPPAPGR</sequence>
<dbReference type="Gene3D" id="1.25.40.10">
    <property type="entry name" value="Tetratricopeptide repeat domain"/>
    <property type="match status" value="1"/>
</dbReference>
<dbReference type="RefSeq" id="WP_347704490.1">
    <property type="nucleotide sequence ID" value="NZ_JBDPZD010000002.1"/>
</dbReference>